<dbReference type="InterPro" id="IPR043202">
    <property type="entry name" value="Band-7_stomatin-like"/>
</dbReference>
<name>A0A7T9DJW3_9ARCH</name>
<dbReference type="FunFam" id="3.30.479.30:FF:000004">
    <property type="entry name" value="Putative membrane protease family, stomatin"/>
    <property type="match status" value="1"/>
</dbReference>
<proteinExistence type="inferred from homology"/>
<dbReference type="InterPro" id="IPR001107">
    <property type="entry name" value="Band_7"/>
</dbReference>
<reference evidence="5" key="1">
    <citation type="submission" date="2020-11" db="EMBL/GenBank/DDBJ databases">
        <title>Connecting structure to function with the recovery of over 1000 high-quality activated sludge metagenome-assembled genomes encoding full-length rRNA genes using long-read sequencing.</title>
        <authorList>
            <person name="Singleton C.M."/>
            <person name="Petriglieri F."/>
            <person name="Kristensen J.M."/>
            <person name="Kirkegaard R.H."/>
            <person name="Michaelsen T.Y."/>
            <person name="Andersen M.H."/>
            <person name="Karst S.M."/>
            <person name="Dueholm M.S."/>
            <person name="Nielsen P.H."/>
            <person name="Albertsen M."/>
        </authorList>
    </citation>
    <scope>NUCLEOTIDE SEQUENCE</scope>
    <source>
        <strain evidence="5">Fred_18-Q3-R57-64_BAT3C.431</strain>
    </source>
</reference>
<dbReference type="PANTHER" id="PTHR10264">
    <property type="entry name" value="BAND 7 PROTEIN-RELATED"/>
    <property type="match status" value="1"/>
</dbReference>
<accession>A0A7T9DJW3</accession>
<evidence type="ECO:0000256" key="2">
    <source>
        <dbReference type="ARBA" id="ARBA00008164"/>
    </source>
</evidence>
<dbReference type="Pfam" id="PF01145">
    <property type="entry name" value="Band_7"/>
    <property type="match status" value="1"/>
</dbReference>
<protein>
    <recommendedName>
        <fullName evidence="4">Band 7 domain-containing protein</fullName>
    </recommendedName>
</protein>
<dbReference type="AlphaFoldDB" id="A0A7T9DJW3"/>
<dbReference type="GO" id="GO:0098552">
    <property type="term" value="C:side of membrane"/>
    <property type="evidence" value="ECO:0007669"/>
    <property type="project" value="UniProtKB-ARBA"/>
</dbReference>
<dbReference type="InterPro" id="IPR036013">
    <property type="entry name" value="Band_7/SPFH_dom_sf"/>
</dbReference>
<dbReference type="InterPro" id="IPR001972">
    <property type="entry name" value="Stomatin_HflK_fam"/>
</dbReference>
<organism evidence="5">
    <name type="scientific">Candidatus Iainarchaeum sp</name>
    <dbReference type="NCBI Taxonomy" id="3101447"/>
    <lineage>
        <taxon>Archaea</taxon>
        <taxon>Candidatus Iainarchaeota</taxon>
        <taxon>Candidatus Iainarchaeia</taxon>
        <taxon>Candidatus Iainarchaeales</taxon>
        <taxon>Candidatus Iainarchaeaceae</taxon>
        <taxon>Candidatus Iainarchaeum</taxon>
    </lineage>
</organism>
<feature type="transmembrane region" description="Helical" evidence="3">
    <location>
        <begin position="16"/>
        <end position="38"/>
    </location>
</feature>
<gene>
    <name evidence="5" type="ORF">IPJ89_05620</name>
</gene>
<dbReference type="PANTHER" id="PTHR10264:SF19">
    <property type="entry name" value="AT06885P-RELATED"/>
    <property type="match status" value="1"/>
</dbReference>
<sequence length="325" mass="36308">MVKRLGKVQSYKVKQAIFAFVILLIAITLFLILTNAAIIGVGLFSIGALAVFFFLIATYDFLITLKEYERAVVFRLGRVNRVGGPGWTFVIPVIESFKLVDLRTQTLDVKPQSVITKDNVVVSVDAVIYLLVRKDPQSVINSVIEVDDFRNASSQFVQAKIRDVAGSLTLPELISDIGKLNSILKKELEIIARNWGVAVESVEIQNLQVPKEVETAFSNRTAAEQNRLARVQTALGVQGEIDAIREAAQKLDDKSLSYFYMRTLEKLGEGQSSKFILPLELTNLIHSLAKSTKRAHSDDDLDSLFEKYAPLLEQYMDAKKKGKKK</sequence>
<feature type="domain" description="Band 7" evidence="4">
    <location>
        <begin position="60"/>
        <end position="221"/>
    </location>
</feature>
<evidence type="ECO:0000256" key="3">
    <source>
        <dbReference type="SAM" id="Phobius"/>
    </source>
</evidence>
<evidence type="ECO:0000259" key="4">
    <source>
        <dbReference type="SMART" id="SM00244"/>
    </source>
</evidence>
<comment type="similarity">
    <text evidence="2">Belongs to the band 7/mec-2 family.</text>
</comment>
<keyword evidence="3" id="KW-0472">Membrane</keyword>
<dbReference type="GO" id="GO:0005886">
    <property type="term" value="C:plasma membrane"/>
    <property type="evidence" value="ECO:0007669"/>
    <property type="project" value="InterPro"/>
</dbReference>
<evidence type="ECO:0000313" key="5">
    <source>
        <dbReference type="EMBL" id="QQR92595.1"/>
    </source>
</evidence>
<dbReference type="Gene3D" id="3.30.479.30">
    <property type="entry name" value="Band 7 domain"/>
    <property type="match status" value="1"/>
</dbReference>
<dbReference type="EMBL" id="CP064981">
    <property type="protein sequence ID" value="QQR92595.1"/>
    <property type="molecule type" value="Genomic_DNA"/>
</dbReference>
<dbReference type="SMART" id="SM00244">
    <property type="entry name" value="PHB"/>
    <property type="match status" value="1"/>
</dbReference>
<keyword evidence="3" id="KW-0812">Transmembrane</keyword>
<comment type="subcellular location">
    <subcellularLocation>
        <location evidence="1">Membrane</location>
        <topology evidence="1">Single-pass membrane protein</topology>
    </subcellularLocation>
</comment>
<keyword evidence="3" id="KW-1133">Transmembrane helix</keyword>
<feature type="transmembrane region" description="Helical" evidence="3">
    <location>
        <begin position="44"/>
        <end position="65"/>
    </location>
</feature>
<dbReference type="SUPFAM" id="SSF117892">
    <property type="entry name" value="Band 7/SPFH domain"/>
    <property type="match status" value="1"/>
</dbReference>
<evidence type="ECO:0000256" key="1">
    <source>
        <dbReference type="ARBA" id="ARBA00004167"/>
    </source>
</evidence>
<dbReference type="PRINTS" id="PR00721">
    <property type="entry name" value="STOMATIN"/>
</dbReference>
<dbReference type="Proteomes" id="UP000596004">
    <property type="component" value="Chromosome"/>
</dbReference>